<comment type="similarity">
    <text evidence="6">Belongs to the DarT ADP-ribosyltransferase family.</text>
</comment>
<dbReference type="OrthoDB" id="7605323at2"/>
<evidence type="ECO:0000313" key="9">
    <source>
        <dbReference type="Proteomes" id="UP000184550"/>
    </source>
</evidence>
<proteinExistence type="inferred from homology"/>
<keyword evidence="9" id="KW-1185">Reference proteome</keyword>
<dbReference type="PROSITE" id="PS52018">
    <property type="entry name" value="DART"/>
    <property type="match status" value="1"/>
</dbReference>
<comment type="caution">
    <text evidence="8">The sequence shown here is derived from an EMBL/GenBank/DDBJ whole genome shotgun (WGS) entry which is preliminary data.</text>
</comment>
<evidence type="ECO:0000256" key="1">
    <source>
        <dbReference type="ARBA" id="ARBA00022649"/>
    </source>
</evidence>
<feature type="binding site" evidence="6">
    <location>
        <position position="514"/>
    </location>
    <ligand>
        <name>NAD(+)</name>
        <dbReference type="ChEBI" id="CHEBI:57540"/>
    </ligand>
</feature>
<dbReference type="Gene3D" id="2.40.50.140">
    <property type="entry name" value="Nucleic acid-binding proteins"/>
    <property type="match status" value="1"/>
</dbReference>
<feature type="domain" description="DarT" evidence="7">
    <location>
        <begin position="493"/>
        <end position="678"/>
    </location>
</feature>
<feature type="binding site" evidence="6">
    <location>
        <begin position="497"/>
        <end position="499"/>
    </location>
    <ligand>
        <name>NAD(+)</name>
        <dbReference type="ChEBI" id="CHEBI:57540"/>
    </ligand>
</feature>
<dbReference type="EMBL" id="CZCU02000152">
    <property type="protein sequence ID" value="VXD22306.1"/>
    <property type="molecule type" value="Genomic_DNA"/>
</dbReference>
<protein>
    <recommendedName>
        <fullName evidence="7">DarT domain-containing protein</fullName>
    </recommendedName>
</protein>
<accession>A0A7Z9E298</accession>
<evidence type="ECO:0000256" key="4">
    <source>
        <dbReference type="ARBA" id="ARBA00022695"/>
    </source>
</evidence>
<gene>
    <name evidence="8" type="ORF">PL8927_750017</name>
</gene>
<dbReference type="Proteomes" id="UP000184550">
    <property type="component" value="Unassembled WGS sequence"/>
</dbReference>
<organism evidence="8 9">
    <name type="scientific">Planktothrix serta PCC 8927</name>
    <dbReference type="NCBI Taxonomy" id="671068"/>
    <lineage>
        <taxon>Bacteria</taxon>
        <taxon>Bacillati</taxon>
        <taxon>Cyanobacteriota</taxon>
        <taxon>Cyanophyceae</taxon>
        <taxon>Oscillatoriophycideae</taxon>
        <taxon>Oscillatoriales</taxon>
        <taxon>Microcoleaceae</taxon>
        <taxon>Planktothrix</taxon>
    </lineage>
</organism>
<evidence type="ECO:0000256" key="6">
    <source>
        <dbReference type="PROSITE-ProRule" id="PRU01362"/>
    </source>
</evidence>
<feature type="active site" description="Proton acceptor" evidence="6">
    <location>
        <position position="533"/>
    </location>
</feature>
<dbReference type="RefSeq" id="WP_083624667.1">
    <property type="nucleotide sequence ID" value="NZ_LR734877.1"/>
</dbReference>
<dbReference type="AlphaFoldDB" id="A0A7Z9E298"/>
<dbReference type="Pfam" id="PF14487">
    <property type="entry name" value="DarT"/>
    <property type="match status" value="1"/>
</dbReference>
<evidence type="ECO:0000256" key="5">
    <source>
        <dbReference type="ARBA" id="ARBA00023125"/>
    </source>
</evidence>
<keyword evidence="2 6" id="KW-0328">Glycosyltransferase</keyword>
<dbReference type="GO" id="GO:0016779">
    <property type="term" value="F:nucleotidyltransferase activity"/>
    <property type="evidence" value="ECO:0007669"/>
    <property type="project" value="UniProtKB-UniRule"/>
</dbReference>
<comment type="catalytic activity">
    <reaction evidence="6">
        <text>a thymidine in DNA + NAD(+) = an N-(ADP-alpha-D-ribosyl)-thymidine in DNA + nicotinamide + H(+)</text>
        <dbReference type="Rhea" id="RHEA:71651"/>
        <dbReference type="Rhea" id="RHEA-COMP:13556"/>
        <dbReference type="Rhea" id="RHEA-COMP:18051"/>
        <dbReference type="ChEBI" id="CHEBI:15378"/>
        <dbReference type="ChEBI" id="CHEBI:17154"/>
        <dbReference type="ChEBI" id="CHEBI:57540"/>
        <dbReference type="ChEBI" id="CHEBI:137386"/>
        <dbReference type="ChEBI" id="CHEBI:191199"/>
    </reaction>
</comment>
<keyword evidence="4 6" id="KW-0548">Nucleotidyltransferase</keyword>
<reference evidence="8" key="1">
    <citation type="submission" date="2019-10" db="EMBL/GenBank/DDBJ databases">
        <authorList>
            <consortium name="Genoscope - CEA"/>
            <person name="William W."/>
        </authorList>
    </citation>
    <scope>NUCLEOTIDE SEQUENCE [LARGE SCALE GENOMIC DNA]</scope>
    <source>
        <strain evidence="8">BBR_PRJEB10992</strain>
    </source>
</reference>
<keyword evidence="1 6" id="KW-1277">Toxin-antitoxin system</keyword>
<feature type="binding site" evidence="6">
    <location>
        <position position="506"/>
    </location>
    <ligand>
        <name>NAD(+)</name>
        <dbReference type="ChEBI" id="CHEBI:57540"/>
    </ligand>
</feature>
<sequence length="679" mass="78171">MSTIAPDTTKLVEIGIVKWFDKSDQDLDYRILTLEDERRWKLHHQEIKCSESELKRGRFIRFEIQDNKIKNLNLLREVGIMDWYQKDKGFGCALLQRDDLLTFFEKQTKGKAEVFVHINQISCSNEDLKEGVAVVFDIKKNFSRDNQLRDNATHLTLLTQETNPEIIEACALSQDVKLWYPVFKLYLNSFNADQLKVYFCLQKLNTLTKSSTGIRGCTLSQQSFADEIPDNILIASQELINYISLQKLINLVINAENNNSDILWNELINRLQNLPETDLHWKTIPEDIVSNERIWSLLPNQNRIKILVSKLSNSSNPEKLISEIGGILNNSSQTDHSELLCLIPENLKKYPTIFELLSDSEKVKLLFLSLDPLISSLSEQQQKTIVNDIRHKISSKFIKFLSFLKDAKKTILLDIPPVEISEELDQELFDDGNITSKNRVDSISNNLYNPLPTFQDELEITNDKIPIIETVEQRLDGSDAAQIRAFVALRKISCLCHFTTIENLKGICSQGGLLSNTKLQERNQHYKQIDSGRWDGQHNHICCSINGYNSMYHYHARQNHRTDCWVLLAIKPDYLWKQNTLFCQMNAASRRGAYIKTRFEGLESMFVPEVRDIGGRLWTRGNLPDCRPTCLQAEVLVYESISLADILLIWVNEDPGNVQKVIDAGWTGEIKIWKGVFKS</sequence>
<dbReference type="GO" id="GO:0016757">
    <property type="term" value="F:glycosyltransferase activity"/>
    <property type="evidence" value="ECO:0007669"/>
    <property type="project" value="UniProtKB-UniRule"/>
</dbReference>
<feature type="active site" evidence="6">
    <location>
        <position position="634"/>
    </location>
</feature>
<dbReference type="InterPro" id="IPR029494">
    <property type="entry name" value="DarT"/>
</dbReference>
<name>A0A7Z9E298_9CYAN</name>
<evidence type="ECO:0000256" key="2">
    <source>
        <dbReference type="ARBA" id="ARBA00022676"/>
    </source>
</evidence>
<evidence type="ECO:0000313" key="8">
    <source>
        <dbReference type="EMBL" id="VXD22306.1"/>
    </source>
</evidence>
<dbReference type="GO" id="GO:0003677">
    <property type="term" value="F:DNA binding"/>
    <property type="evidence" value="ECO:0007669"/>
    <property type="project" value="UniProtKB-UniRule"/>
</dbReference>
<dbReference type="InterPro" id="IPR012340">
    <property type="entry name" value="NA-bd_OB-fold"/>
</dbReference>
<feature type="binding site" evidence="6">
    <location>
        <position position="533"/>
    </location>
    <ligand>
        <name>NAD(+)</name>
        <dbReference type="ChEBI" id="CHEBI:57540"/>
    </ligand>
</feature>
<evidence type="ECO:0000259" key="7">
    <source>
        <dbReference type="PROSITE" id="PS52018"/>
    </source>
</evidence>
<keyword evidence="3 6" id="KW-0808">Transferase</keyword>
<evidence type="ECO:0000256" key="3">
    <source>
        <dbReference type="ARBA" id="ARBA00022679"/>
    </source>
</evidence>
<keyword evidence="5 6" id="KW-0238">DNA-binding</keyword>